<dbReference type="InterPro" id="IPR001214">
    <property type="entry name" value="SET_dom"/>
</dbReference>
<dbReference type="PROSITE" id="PS50280">
    <property type="entry name" value="SET"/>
    <property type="match status" value="1"/>
</dbReference>
<sequence length="427" mass="48846">MDESPGDEHVAFKQWAESQGVLIKGITPARFPGRRLGMVATRAIKENEIILSVPVAVMLTIDSIPSSFVRSFPAGTSIHGILAAFLTQGNSDLLSKWDTWRRVWPSWQEFEDSMPVFWPEQLRVSNSEFQKTRDGGGSSPVLLPPSISGRWNSLKKRQLKVNYEMRYQDLLRQQEKRLKDAWAHVITAYPETDWENFAHHWSIINSRSFYYISPGKEEPEDWNDAIAMVPFADYFNHADDAACDVKFDGRKYTFMATKSYEKGEEVYMSYGSHSNDFLLVEYGFCLDENPSDGIFLDDIILKALTMEEKKELAAQECFGNYEITSAGPNANTTLVACLKYMRREDWLNYVSGKSQRGFDARKTTALICAWVDVYLEESRASIGIIQDQYNAASSDSEKSIREKMDVALSRWKQIQEICENAVRVMRV</sequence>
<accession>A0A0F8VQ66</accession>
<dbReference type="OrthoDB" id="341421at2759"/>
<dbReference type="CDD" id="cd19177">
    <property type="entry name" value="SET_SETD4"/>
    <property type="match status" value="1"/>
</dbReference>
<reference evidence="2 3" key="1">
    <citation type="submission" date="2015-02" db="EMBL/GenBank/DDBJ databases">
        <title>Draft Genome Sequences of Two Closely-Related Aflatoxigenic Aspergillus Species Obtained from the Cote d'Ivoire.</title>
        <authorList>
            <person name="Moore G.G."/>
            <person name="Beltz S.B."/>
            <person name="Mack B.M."/>
        </authorList>
    </citation>
    <scope>NUCLEOTIDE SEQUENCE [LARGE SCALE GENOMIC DNA]</scope>
    <source>
        <strain evidence="2 3">SRRC1432</strain>
    </source>
</reference>
<keyword evidence="3" id="KW-1185">Reference proteome</keyword>
<name>A0A0F8VQ66_9EURO</name>
<dbReference type="Proteomes" id="UP000034947">
    <property type="component" value="Unassembled WGS sequence"/>
</dbReference>
<protein>
    <recommendedName>
        <fullName evidence="1">SET domain-containing protein</fullName>
    </recommendedName>
</protein>
<dbReference type="InterPro" id="IPR050600">
    <property type="entry name" value="SETD3_SETD6_MTase"/>
</dbReference>
<dbReference type="GO" id="GO:0016279">
    <property type="term" value="F:protein-lysine N-methyltransferase activity"/>
    <property type="evidence" value="ECO:0007669"/>
    <property type="project" value="InterPro"/>
</dbReference>
<gene>
    <name evidence="2" type="ORF">AOCH_000931</name>
</gene>
<dbReference type="Pfam" id="PF00856">
    <property type="entry name" value="SET"/>
    <property type="match status" value="1"/>
</dbReference>
<evidence type="ECO:0000313" key="2">
    <source>
        <dbReference type="EMBL" id="KKK25341.1"/>
    </source>
</evidence>
<evidence type="ECO:0000259" key="1">
    <source>
        <dbReference type="PROSITE" id="PS50280"/>
    </source>
</evidence>
<proteinExistence type="predicted"/>
<organism evidence="2 3">
    <name type="scientific">Aspergillus ochraceoroseus</name>
    <dbReference type="NCBI Taxonomy" id="138278"/>
    <lineage>
        <taxon>Eukaryota</taxon>
        <taxon>Fungi</taxon>
        <taxon>Dikarya</taxon>
        <taxon>Ascomycota</taxon>
        <taxon>Pezizomycotina</taxon>
        <taxon>Eurotiomycetes</taxon>
        <taxon>Eurotiomycetidae</taxon>
        <taxon>Eurotiales</taxon>
        <taxon>Aspergillaceae</taxon>
        <taxon>Aspergillus</taxon>
        <taxon>Aspergillus subgen. Nidulantes</taxon>
    </lineage>
</organism>
<dbReference type="PANTHER" id="PTHR13271">
    <property type="entry name" value="UNCHARACTERIZED PUTATIVE METHYLTRANSFERASE"/>
    <property type="match status" value="1"/>
</dbReference>
<dbReference type="VEuPathDB" id="FungiDB:P175DRAFT_0487624"/>
<dbReference type="InterPro" id="IPR046341">
    <property type="entry name" value="SET_dom_sf"/>
</dbReference>
<feature type="domain" description="SET" evidence="1">
    <location>
        <begin position="24"/>
        <end position="271"/>
    </location>
</feature>
<dbReference type="EMBL" id="JYKN01000201">
    <property type="protein sequence ID" value="KKK25341.1"/>
    <property type="molecule type" value="Genomic_DNA"/>
</dbReference>
<dbReference type="Gene3D" id="3.90.1410.10">
    <property type="entry name" value="set domain protein methyltransferase, domain 1"/>
    <property type="match status" value="1"/>
</dbReference>
<dbReference type="AlphaFoldDB" id="A0A0F8VQ66"/>
<dbReference type="SUPFAM" id="SSF82199">
    <property type="entry name" value="SET domain"/>
    <property type="match status" value="1"/>
</dbReference>
<dbReference type="InterPro" id="IPR044429">
    <property type="entry name" value="SETD4_SET"/>
</dbReference>
<evidence type="ECO:0000313" key="3">
    <source>
        <dbReference type="Proteomes" id="UP000034947"/>
    </source>
</evidence>
<comment type="caution">
    <text evidence="2">The sequence shown here is derived from an EMBL/GenBank/DDBJ whole genome shotgun (WGS) entry which is preliminary data.</text>
</comment>
<dbReference type="SMART" id="SM00317">
    <property type="entry name" value="SET"/>
    <property type="match status" value="1"/>
</dbReference>
<dbReference type="PANTHER" id="PTHR13271:SF137">
    <property type="entry name" value="SET DOMAIN-CONTAINING PROTEIN"/>
    <property type="match status" value="1"/>
</dbReference>